<sequence>MRNQFQDLDFADKLAPLSHSQKQEQMRPIKYEVERMPNMVSSTDSKPEATKLMGLISPSAQACLDTSAKYPCVSSVLQVSSFNLTRLTSSVL</sequence>
<accession>A0AAE1EA29</accession>
<reference evidence="1" key="1">
    <citation type="journal article" date="2023" name="G3 (Bethesda)">
        <title>A reference genome for the long-term kleptoplast-retaining sea slug Elysia crispata morphotype clarki.</title>
        <authorList>
            <person name="Eastman K.E."/>
            <person name="Pendleton A.L."/>
            <person name="Shaikh M.A."/>
            <person name="Suttiyut T."/>
            <person name="Ogas R."/>
            <person name="Tomko P."/>
            <person name="Gavelis G."/>
            <person name="Widhalm J.R."/>
            <person name="Wisecaver J.H."/>
        </authorList>
    </citation>
    <scope>NUCLEOTIDE SEQUENCE</scope>
    <source>
        <strain evidence="1">ECLA1</strain>
    </source>
</reference>
<evidence type="ECO:0000313" key="1">
    <source>
        <dbReference type="EMBL" id="KAK3799979.1"/>
    </source>
</evidence>
<dbReference type="EMBL" id="JAWDGP010000505">
    <property type="protein sequence ID" value="KAK3799979.1"/>
    <property type="molecule type" value="Genomic_DNA"/>
</dbReference>
<name>A0AAE1EA29_9GAST</name>
<gene>
    <name evidence="1" type="ORF">RRG08_035579</name>
</gene>
<organism evidence="1 2">
    <name type="scientific">Elysia crispata</name>
    <name type="common">lettuce slug</name>
    <dbReference type="NCBI Taxonomy" id="231223"/>
    <lineage>
        <taxon>Eukaryota</taxon>
        <taxon>Metazoa</taxon>
        <taxon>Spiralia</taxon>
        <taxon>Lophotrochozoa</taxon>
        <taxon>Mollusca</taxon>
        <taxon>Gastropoda</taxon>
        <taxon>Heterobranchia</taxon>
        <taxon>Euthyneura</taxon>
        <taxon>Panpulmonata</taxon>
        <taxon>Sacoglossa</taxon>
        <taxon>Placobranchoidea</taxon>
        <taxon>Plakobranchidae</taxon>
        <taxon>Elysia</taxon>
    </lineage>
</organism>
<evidence type="ECO:0000313" key="2">
    <source>
        <dbReference type="Proteomes" id="UP001283361"/>
    </source>
</evidence>
<dbReference type="Proteomes" id="UP001283361">
    <property type="component" value="Unassembled WGS sequence"/>
</dbReference>
<keyword evidence="2" id="KW-1185">Reference proteome</keyword>
<comment type="caution">
    <text evidence="1">The sequence shown here is derived from an EMBL/GenBank/DDBJ whole genome shotgun (WGS) entry which is preliminary data.</text>
</comment>
<dbReference type="AlphaFoldDB" id="A0AAE1EA29"/>
<proteinExistence type="predicted"/>
<protein>
    <submittedName>
        <fullName evidence="1">Uncharacterized protein</fullName>
    </submittedName>
</protein>